<reference evidence="2" key="1">
    <citation type="submission" date="2018-11" db="EMBL/GenBank/DDBJ databases">
        <authorList>
            <consortium name="Pathogen Informatics"/>
        </authorList>
    </citation>
    <scope>NUCLEOTIDE SEQUENCE</scope>
</reference>
<dbReference type="EMBL" id="CAAALY010029456">
    <property type="protein sequence ID" value="VEL16680.1"/>
    <property type="molecule type" value="Genomic_DNA"/>
</dbReference>
<feature type="compositionally biased region" description="Basic and acidic residues" evidence="1">
    <location>
        <begin position="25"/>
        <end position="34"/>
    </location>
</feature>
<proteinExistence type="predicted"/>
<sequence>MQSLSQSRRIGKPADETNPLTSFELSRRPQKPDYREDYIAPAIRLNARITAGSCLQGPDPKTACGLSPFRAACTIDPSQTFTGR</sequence>
<dbReference type="Proteomes" id="UP000784294">
    <property type="component" value="Unassembled WGS sequence"/>
</dbReference>
<gene>
    <name evidence="2" type="ORF">PXEA_LOCUS10120</name>
</gene>
<evidence type="ECO:0000313" key="3">
    <source>
        <dbReference type="Proteomes" id="UP000784294"/>
    </source>
</evidence>
<accession>A0A448WPC7</accession>
<organism evidence="2 3">
    <name type="scientific">Protopolystoma xenopodis</name>
    <dbReference type="NCBI Taxonomy" id="117903"/>
    <lineage>
        <taxon>Eukaryota</taxon>
        <taxon>Metazoa</taxon>
        <taxon>Spiralia</taxon>
        <taxon>Lophotrochozoa</taxon>
        <taxon>Platyhelminthes</taxon>
        <taxon>Monogenea</taxon>
        <taxon>Polyopisthocotylea</taxon>
        <taxon>Polystomatidea</taxon>
        <taxon>Polystomatidae</taxon>
        <taxon>Protopolystoma</taxon>
    </lineage>
</organism>
<dbReference type="AlphaFoldDB" id="A0A448WPC7"/>
<evidence type="ECO:0000313" key="2">
    <source>
        <dbReference type="EMBL" id="VEL16680.1"/>
    </source>
</evidence>
<keyword evidence="3" id="KW-1185">Reference proteome</keyword>
<feature type="region of interest" description="Disordered" evidence="1">
    <location>
        <begin position="1"/>
        <end position="34"/>
    </location>
</feature>
<comment type="caution">
    <text evidence="2">The sequence shown here is derived from an EMBL/GenBank/DDBJ whole genome shotgun (WGS) entry which is preliminary data.</text>
</comment>
<name>A0A448WPC7_9PLAT</name>
<evidence type="ECO:0000256" key="1">
    <source>
        <dbReference type="SAM" id="MobiDB-lite"/>
    </source>
</evidence>
<protein>
    <submittedName>
        <fullName evidence="2">Uncharacterized protein</fullName>
    </submittedName>
</protein>